<dbReference type="AlphaFoldDB" id="A0A085NCR6"/>
<protein>
    <recommendedName>
        <fullName evidence="1">WAP domain-containing protein</fullName>
    </recommendedName>
</protein>
<accession>A0A085NCR6</accession>
<dbReference type="InterPro" id="IPR036645">
    <property type="entry name" value="Elafin-like_sf"/>
</dbReference>
<gene>
    <name evidence="2" type="ORF">M514_20511</name>
</gene>
<sequence>MRNDQLDEASFFNIMTKLTQDDMRYMRFSFLPAIGYQRKDGHCPSVLPDHYMTAAKLCNGDADCFGSEKCCPTDLTFRCLGSHRRRAEPKEGSCKDAVPDKRPYSILGPLCEDDYDCIGMKKCCFNFLAEECMNPVL</sequence>
<dbReference type="SUPFAM" id="SSF57256">
    <property type="entry name" value="Elafin-like"/>
    <property type="match status" value="2"/>
</dbReference>
<reference evidence="2" key="1">
    <citation type="journal article" date="2014" name="Nat. Genet.">
        <title>Genome and transcriptome of the porcine whipworm Trichuris suis.</title>
        <authorList>
            <person name="Jex A.R."/>
            <person name="Nejsum P."/>
            <person name="Schwarz E.M."/>
            <person name="Hu L."/>
            <person name="Young N.D."/>
            <person name="Hall R.S."/>
            <person name="Korhonen P.K."/>
            <person name="Liao S."/>
            <person name="Thamsborg S."/>
            <person name="Xia J."/>
            <person name="Xu P."/>
            <person name="Wang S."/>
            <person name="Scheerlinck J.P."/>
            <person name="Hofmann A."/>
            <person name="Sternberg P.W."/>
            <person name="Wang J."/>
            <person name="Gasser R.B."/>
        </authorList>
    </citation>
    <scope>NUCLEOTIDE SEQUENCE [LARGE SCALE GENOMIC DNA]</scope>
    <source>
        <strain evidence="2">DCEP-RM93F</strain>
    </source>
</reference>
<dbReference type="Proteomes" id="UP000030758">
    <property type="component" value="Unassembled WGS sequence"/>
</dbReference>
<name>A0A085NCR6_9BILA</name>
<feature type="domain" description="WAP" evidence="1">
    <location>
        <begin position="39"/>
        <end position="83"/>
    </location>
</feature>
<organism evidence="2">
    <name type="scientific">Trichuris suis</name>
    <name type="common">pig whipworm</name>
    <dbReference type="NCBI Taxonomy" id="68888"/>
    <lineage>
        <taxon>Eukaryota</taxon>
        <taxon>Metazoa</taxon>
        <taxon>Ecdysozoa</taxon>
        <taxon>Nematoda</taxon>
        <taxon>Enoplea</taxon>
        <taxon>Dorylaimia</taxon>
        <taxon>Trichinellida</taxon>
        <taxon>Trichuridae</taxon>
        <taxon>Trichuris</taxon>
    </lineage>
</organism>
<dbReference type="EMBL" id="KL367516">
    <property type="protein sequence ID" value="KFD67262.1"/>
    <property type="molecule type" value="Genomic_DNA"/>
</dbReference>
<dbReference type="Gene3D" id="4.10.75.10">
    <property type="entry name" value="Elafin-like"/>
    <property type="match status" value="2"/>
</dbReference>
<evidence type="ECO:0000313" key="2">
    <source>
        <dbReference type="EMBL" id="KFD67262.1"/>
    </source>
</evidence>
<proteinExistence type="predicted"/>
<feature type="domain" description="WAP" evidence="1">
    <location>
        <begin position="90"/>
        <end position="136"/>
    </location>
</feature>
<dbReference type="GO" id="GO:0030414">
    <property type="term" value="F:peptidase inhibitor activity"/>
    <property type="evidence" value="ECO:0007669"/>
    <property type="project" value="InterPro"/>
</dbReference>
<evidence type="ECO:0000259" key="1">
    <source>
        <dbReference type="SMART" id="SM00217"/>
    </source>
</evidence>
<dbReference type="GO" id="GO:0005576">
    <property type="term" value="C:extracellular region"/>
    <property type="evidence" value="ECO:0007669"/>
    <property type="project" value="InterPro"/>
</dbReference>
<dbReference type="Pfam" id="PF00095">
    <property type="entry name" value="WAP"/>
    <property type="match status" value="2"/>
</dbReference>
<dbReference type="SMART" id="SM00217">
    <property type="entry name" value="WAP"/>
    <property type="match status" value="2"/>
</dbReference>
<dbReference type="InterPro" id="IPR008197">
    <property type="entry name" value="WAP_dom"/>
</dbReference>